<dbReference type="Pfam" id="PF02368">
    <property type="entry name" value="Big_2"/>
    <property type="match status" value="2"/>
</dbReference>
<dbReference type="InterPro" id="IPR011855">
    <property type="entry name" value="Phgtail_TP901_1"/>
</dbReference>
<accession>A0A241XRY4</accession>
<feature type="domain" description="BIG2" evidence="1">
    <location>
        <begin position="248"/>
        <end position="324"/>
    </location>
</feature>
<protein>
    <submittedName>
        <fullName evidence="2">Ig domain-containing protein</fullName>
    </submittedName>
</protein>
<proteinExistence type="predicted"/>
<feature type="domain" description="BIG2" evidence="1">
    <location>
        <begin position="164"/>
        <end position="241"/>
    </location>
</feature>
<evidence type="ECO:0000313" key="3">
    <source>
        <dbReference type="Proteomes" id="UP000194857"/>
    </source>
</evidence>
<dbReference type="EMBL" id="NFFZ01000006">
    <property type="protein sequence ID" value="OTI61934.1"/>
    <property type="molecule type" value="Genomic_DNA"/>
</dbReference>
<evidence type="ECO:0000313" key="2">
    <source>
        <dbReference type="EMBL" id="OTI61934.1"/>
    </source>
</evidence>
<dbReference type="InterPro" id="IPR008964">
    <property type="entry name" value="Invasin/intimin_cell_adhesion"/>
</dbReference>
<reference evidence="2 3" key="1">
    <citation type="submission" date="2017-05" db="EMBL/GenBank/DDBJ databases">
        <authorList>
            <person name="Song R."/>
            <person name="Chenine A.L."/>
            <person name="Ruprecht R.M."/>
        </authorList>
    </citation>
    <scope>NUCLEOTIDE SEQUENCE [LARGE SCALE GENOMIC DNA]</scope>
    <source>
        <strain evidence="2 3">S567_C10_BS</strain>
    </source>
</reference>
<dbReference type="AlphaFoldDB" id="A0A241XRY4"/>
<dbReference type="RefSeq" id="WP_086250798.1">
    <property type="nucleotide sequence ID" value="NZ_NFFZ01000006.1"/>
</dbReference>
<dbReference type="SUPFAM" id="SSF49373">
    <property type="entry name" value="Invasin/intimin cell-adhesion fragments"/>
    <property type="match status" value="2"/>
</dbReference>
<dbReference type="Proteomes" id="UP000194857">
    <property type="component" value="Unassembled WGS sequence"/>
</dbReference>
<dbReference type="InterPro" id="IPR003343">
    <property type="entry name" value="Big_2"/>
</dbReference>
<organism evidence="2 3">
    <name type="scientific">Pseudomonas aeruginosa</name>
    <dbReference type="NCBI Taxonomy" id="287"/>
    <lineage>
        <taxon>Bacteria</taxon>
        <taxon>Pseudomonadati</taxon>
        <taxon>Pseudomonadota</taxon>
        <taxon>Gammaproteobacteria</taxon>
        <taxon>Pseudomonadales</taxon>
        <taxon>Pseudomonadaceae</taxon>
        <taxon>Pseudomonas</taxon>
    </lineage>
</organism>
<dbReference type="Pfam" id="PF06199">
    <property type="entry name" value="Phage_tail_2"/>
    <property type="match status" value="1"/>
</dbReference>
<name>A0A241XRY4_PSEAI</name>
<evidence type="ECO:0000259" key="1">
    <source>
        <dbReference type="SMART" id="SM00635"/>
    </source>
</evidence>
<dbReference type="Gene3D" id="2.60.40.1080">
    <property type="match status" value="2"/>
</dbReference>
<dbReference type="SMART" id="SM00635">
    <property type="entry name" value="BID_2"/>
    <property type="match status" value="2"/>
</dbReference>
<comment type="caution">
    <text evidence="2">The sequence shown here is derived from an EMBL/GenBank/DDBJ whole genome shotgun (WGS) entry which is preliminary data.</text>
</comment>
<sequence length="331" mass="33836">MACKKLKFPGRDVVLEYYIGCGDALPAENDWRRFGSLRTKEFTVEWDTIEATDSDSVGALRENLASFQTLTISGDGTVKASGAGAQNLIDLTKHVVKPDATGGQPVVWMRMTFPDLTFTAFMLISNLSRSAPYDDVTTYSFEASATASDFGLIVEDTPDADAPDPTSIQVVPETLSLTVGEGFNFEGVVLPVGAPQGLRWTSSAPTVAAVNAVTGEVSALSAGTATITAASSVAPGVTDTATVTVVPLVQGITVSPTSVSIAEGATQQLTAAVSPTGAAPGLVYESAAPAIATVSSTGLVTGVDVGTTTVKITSAARPSVSVTVPVTVTAP</sequence>
<gene>
    <name evidence="2" type="ORF">CAZ10_14725</name>
</gene>